<keyword evidence="1" id="KW-0812">Transmembrane</keyword>
<keyword evidence="3" id="KW-1185">Reference proteome</keyword>
<keyword evidence="1" id="KW-0472">Membrane</keyword>
<dbReference type="AlphaFoldDB" id="A0A9P4S379"/>
<reference evidence="2" key="1">
    <citation type="journal article" date="2020" name="Stud. Mycol.">
        <title>101 Dothideomycetes genomes: a test case for predicting lifestyles and emergence of pathogens.</title>
        <authorList>
            <person name="Haridas S."/>
            <person name="Albert R."/>
            <person name="Binder M."/>
            <person name="Bloem J."/>
            <person name="Labutti K."/>
            <person name="Salamov A."/>
            <person name="Andreopoulos B."/>
            <person name="Baker S."/>
            <person name="Barry K."/>
            <person name="Bills G."/>
            <person name="Bluhm B."/>
            <person name="Cannon C."/>
            <person name="Castanera R."/>
            <person name="Culley D."/>
            <person name="Daum C."/>
            <person name="Ezra D."/>
            <person name="Gonzalez J."/>
            <person name="Henrissat B."/>
            <person name="Kuo A."/>
            <person name="Liang C."/>
            <person name="Lipzen A."/>
            <person name="Lutzoni F."/>
            <person name="Magnuson J."/>
            <person name="Mondo S."/>
            <person name="Nolan M."/>
            <person name="Ohm R."/>
            <person name="Pangilinan J."/>
            <person name="Park H.-J."/>
            <person name="Ramirez L."/>
            <person name="Alfaro M."/>
            <person name="Sun H."/>
            <person name="Tritt A."/>
            <person name="Yoshinaga Y."/>
            <person name="Zwiers L.-H."/>
            <person name="Turgeon B."/>
            <person name="Goodwin S."/>
            <person name="Spatafora J."/>
            <person name="Crous P."/>
            <person name="Grigoriev I."/>
        </authorList>
    </citation>
    <scope>NUCLEOTIDE SEQUENCE</scope>
    <source>
        <strain evidence="2">CBS 101060</strain>
    </source>
</reference>
<accession>A0A9P4S379</accession>
<organism evidence="2 3">
    <name type="scientific">Patellaria atrata CBS 101060</name>
    <dbReference type="NCBI Taxonomy" id="1346257"/>
    <lineage>
        <taxon>Eukaryota</taxon>
        <taxon>Fungi</taxon>
        <taxon>Dikarya</taxon>
        <taxon>Ascomycota</taxon>
        <taxon>Pezizomycotina</taxon>
        <taxon>Dothideomycetes</taxon>
        <taxon>Dothideomycetes incertae sedis</taxon>
        <taxon>Patellariales</taxon>
        <taxon>Patellariaceae</taxon>
        <taxon>Patellaria</taxon>
    </lineage>
</organism>
<keyword evidence="1" id="KW-1133">Transmembrane helix</keyword>
<evidence type="ECO:0000313" key="2">
    <source>
        <dbReference type="EMBL" id="KAF2835418.1"/>
    </source>
</evidence>
<evidence type="ECO:0000313" key="3">
    <source>
        <dbReference type="Proteomes" id="UP000799429"/>
    </source>
</evidence>
<protein>
    <submittedName>
        <fullName evidence="2">Uncharacterized protein</fullName>
    </submittedName>
</protein>
<evidence type="ECO:0000256" key="1">
    <source>
        <dbReference type="SAM" id="Phobius"/>
    </source>
</evidence>
<proteinExistence type="predicted"/>
<feature type="transmembrane region" description="Helical" evidence="1">
    <location>
        <begin position="33"/>
        <end position="52"/>
    </location>
</feature>
<sequence length="164" mass="18511">MMIVPSSRRSSIPPRTHESQISIILRTVVVQSAYVTLAVVLLLLATVSLRYFKVRLRPKPKPIVEKVPLLDREIQKIWIQPPKPLPGPDNHPFFARNCPPPPPPSIRRHSCPESTPTPSWIPPRRHVRRVPTNRGTSTIMYGETIGTQEGPAGWRRSTWNIGGV</sequence>
<dbReference type="EMBL" id="MU006109">
    <property type="protein sequence ID" value="KAF2835418.1"/>
    <property type="molecule type" value="Genomic_DNA"/>
</dbReference>
<comment type="caution">
    <text evidence="2">The sequence shown here is derived from an EMBL/GenBank/DDBJ whole genome shotgun (WGS) entry which is preliminary data.</text>
</comment>
<dbReference type="Proteomes" id="UP000799429">
    <property type="component" value="Unassembled WGS sequence"/>
</dbReference>
<gene>
    <name evidence="2" type="ORF">M501DRAFT_962424</name>
</gene>
<name>A0A9P4S379_9PEZI</name>